<name>A0A8T0TA72_PANVG</name>
<keyword evidence="3" id="KW-1185">Reference proteome</keyword>
<comment type="caution">
    <text evidence="2">The sequence shown here is derived from an EMBL/GenBank/DDBJ whole genome shotgun (WGS) entry which is preliminary data.</text>
</comment>
<sequence length="368" mass="39761">MPPRQDGYDGPLAHRGRGLAAVGSPSTTEFPPLRDSSSTSGPSPPYRAGAGACSSRGHAGRSPQSWGLAGSRDPSGSAPGECLSTGPHGSSSRAVASAPLGGRPPPPSTAWSRRMDRERMAKEIKLHLFCPSQSEDSRELDIAANQLEQAMARIPANLRFPSAQDKGEEPKRPNRGEAGFESPGVDLEKENQPGDHGIGLTHEAIHAHSWRPSGPKYIWISRASALEGIGYPASRLEIQKFGWKARKVHRIVAAPLVQSFADAVGGREEMARRPPPPPERQMKRRAGFEEWMEEDDLLDSGYPERDLTCATSFNGAAAIDQVRIPGLDFVIIVVRNSSIRVMTAGSGRTLTEREKARALIIRVFITST</sequence>
<dbReference type="Proteomes" id="UP000823388">
    <property type="component" value="Chromosome 4N"/>
</dbReference>
<evidence type="ECO:0000313" key="2">
    <source>
        <dbReference type="EMBL" id="KAG2605019.1"/>
    </source>
</evidence>
<feature type="region of interest" description="Disordered" evidence="1">
    <location>
        <begin position="158"/>
        <end position="192"/>
    </location>
</feature>
<gene>
    <name evidence="2" type="ORF">PVAP13_4NG076319</name>
</gene>
<evidence type="ECO:0000256" key="1">
    <source>
        <dbReference type="SAM" id="MobiDB-lite"/>
    </source>
</evidence>
<protein>
    <submittedName>
        <fullName evidence="2">Uncharacterized protein</fullName>
    </submittedName>
</protein>
<proteinExistence type="predicted"/>
<feature type="compositionally biased region" description="Polar residues" evidence="1">
    <location>
        <begin position="24"/>
        <end position="41"/>
    </location>
</feature>
<feature type="compositionally biased region" description="Basic and acidic residues" evidence="1">
    <location>
        <begin position="165"/>
        <end position="175"/>
    </location>
</feature>
<organism evidence="2 3">
    <name type="scientific">Panicum virgatum</name>
    <name type="common">Blackwell switchgrass</name>
    <dbReference type="NCBI Taxonomy" id="38727"/>
    <lineage>
        <taxon>Eukaryota</taxon>
        <taxon>Viridiplantae</taxon>
        <taxon>Streptophyta</taxon>
        <taxon>Embryophyta</taxon>
        <taxon>Tracheophyta</taxon>
        <taxon>Spermatophyta</taxon>
        <taxon>Magnoliopsida</taxon>
        <taxon>Liliopsida</taxon>
        <taxon>Poales</taxon>
        <taxon>Poaceae</taxon>
        <taxon>PACMAD clade</taxon>
        <taxon>Panicoideae</taxon>
        <taxon>Panicodae</taxon>
        <taxon>Paniceae</taxon>
        <taxon>Panicinae</taxon>
        <taxon>Panicum</taxon>
        <taxon>Panicum sect. Hiantes</taxon>
    </lineage>
</organism>
<feature type="region of interest" description="Disordered" evidence="1">
    <location>
        <begin position="1"/>
        <end position="117"/>
    </location>
</feature>
<evidence type="ECO:0000313" key="3">
    <source>
        <dbReference type="Proteomes" id="UP000823388"/>
    </source>
</evidence>
<dbReference type="EMBL" id="CM029044">
    <property type="protein sequence ID" value="KAG2605019.1"/>
    <property type="molecule type" value="Genomic_DNA"/>
</dbReference>
<dbReference type="AlphaFoldDB" id="A0A8T0TA72"/>
<accession>A0A8T0TA72</accession>
<reference evidence="2" key="1">
    <citation type="submission" date="2020-05" db="EMBL/GenBank/DDBJ databases">
        <title>WGS assembly of Panicum virgatum.</title>
        <authorList>
            <person name="Lovell J.T."/>
            <person name="Jenkins J."/>
            <person name="Shu S."/>
            <person name="Juenger T.E."/>
            <person name="Schmutz J."/>
        </authorList>
    </citation>
    <scope>NUCLEOTIDE SEQUENCE</scope>
    <source>
        <strain evidence="2">AP13</strain>
    </source>
</reference>